<evidence type="ECO:0000259" key="1">
    <source>
        <dbReference type="Pfam" id="PF08818"/>
    </source>
</evidence>
<reference evidence="2" key="1">
    <citation type="submission" date="2020-09" db="EMBL/GenBank/DDBJ databases">
        <title>Genome seq and assembly of Devosia sp.</title>
        <authorList>
            <person name="Chhetri G."/>
        </authorList>
    </citation>
    <scope>NUCLEOTIDE SEQUENCE</scope>
    <source>
        <strain evidence="2">PTR5</strain>
    </source>
</reference>
<name>A0A927IRE7_9HYPH</name>
<dbReference type="InterPro" id="IPR014922">
    <property type="entry name" value="YdhG-like"/>
</dbReference>
<organism evidence="2 3">
    <name type="scientific">Devosia oryzisoli</name>
    <dbReference type="NCBI Taxonomy" id="2774138"/>
    <lineage>
        <taxon>Bacteria</taxon>
        <taxon>Pseudomonadati</taxon>
        <taxon>Pseudomonadota</taxon>
        <taxon>Alphaproteobacteria</taxon>
        <taxon>Hyphomicrobiales</taxon>
        <taxon>Devosiaceae</taxon>
        <taxon>Devosia</taxon>
    </lineage>
</organism>
<protein>
    <submittedName>
        <fullName evidence="2">DUF1801 domain-containing protein</fullName>
    </submittedName>
</protein>
<proteinExistence type="predicted"/>
<comment type="caution">
    <text evidence="2">The sequence shown here is derived from an EMBL/GenBank/DDBJ whole genome shotgun (WGS) entry which is preliminary data.</text>
</comment>
<dbReference type="SUPFAM" id="SSF159888">
    <property type="entry name" value="YdhG-like"/>
    <property type="match status" value="1"/>
</dbReference>
<gene>
    <name evidence="2" type="ORF">IC608_14240</name>
</gene>
<dbReference type="Pfam" id="PF08818">
    <property type="entry name" value="DUF1801"/>
    <property type="match status" value="1"/>
</dbReference>
<evidence type="ECO:0000313" key="2">
    <source>
        <dbReference type="EMBL" id="MBD8066630.1"/>
    </source>
</evidence>
<accession>A0A927IRE7</accession>
<keyword evidence="3" id="KW-1185">Reference proteome</keyword>
<dbReference type="Proteomes" id="UP000654108">
    <property type="component" value="Unassembled WGS sequence"/>
</dbReference>
<dbReference type="Gene3D" id="3.90.1150.200">
    <property type="match status" value="1"/>
</dbReference>
<dbReference type="EMBL" id="JACYFU010000003">
    <property type="protein sequence ID" value="MBD8066630.1"/>
    <property type="molecule type" value="Genomic_DNA"/>
</dbReference>
<evidence type="ECO:0000313" key="3">
    <source>
        <dbReference type="Proteomes" id="UP000654108"/>
    </source>
</evidence>
<dbReference type="AlphaFoldDB" id="A0A927IRE7"/>
<dbReference type="RefSeq" id="WP_191776799.1">
    <property type="nucleotide sequence ID" value="NZ_JACYFU010000003.1"/>
</dbReference>
<feature type="domain" description="YdhG-like" evidence="1">
    <location>
        <begin position="29"/>
        <end position="123"/>
    </location>
</feature>
<sequence>MPKATADWDQSESPRHIDQRIAQLSDWRGAMLAEIRKLILSADPDVIEEFKWNQPVWSCAGIICTGEAYKSAVKTTFPRGAALEDPDQLFNSSLTGNARRAIDFHQGDTIDEAAFVALIRAAIALNRAKKSTP</sequence>